<dbReference type="AlphaFoldDB" id="A0A162TVQ3"/>
<proteinExistence type="predicted"/>
<sequence length="104" mass="11914">MINHEKKGYTYQQAIGLRVPLTPPLGKKHHARQSNIIENKHESMKIPLAAINMSFDNVEDANGFAKSVYESKDPYKIFLLRPSFINPRKIDKMPADPSEKCMIM</sequence>
<name>A0A162TVQ3_PHYB8</name>
<evidence type="ECO:0000313" key="2">
    <source>
        <dbReference type="Proteomes" id="UP000077315"/>
    </source>
</evidence>
<dbReference type="VEuPathDB" id="FungiDB:PHYBLDRAFT_66382"/>
<reference evidence="2" key="1">
    <citation type="submission" date="2015-06" db="EMBL/GenBank/DDBJ databases">
        <title>Expansion of signal transduction pathways in fungi by whole-genome duplication.</title>
        <authorList>
            <consortium name="DOE Joint Genome Institute"/>
            <person name="Corrochano L.M."/>
            <person name="Kuo A."/>
            <person name="Marcet-Houben M."/>
            <person name="Polaino S."/>
            <person name="Salamov A."/>
            <person name="Villalobos J.M."/>
            <person name="Alvarez M.I."/>
            <person name="Avalos J."/>
            <person name="Benito E.P."/>
            <person name="Benoit I."/>
            <person name="Burger G."/>
            <person name="Camino L.P."/>
            <person name="Canovas D."/>
            <person name="Cerda-Olmedo E."/>
            <person name="Cheng J.-F."/>
            <person name="Dominguez A."/>
            <person name="Elias M."/>
            <person name="Eslava A.P."/>
            <person name="Glaser F."/>
            <person name="Grimwood J."/>
            <person name="Gutierrez G."/>
            <person name="Heitman J."/>
            <person name="Henrissat B."/>
            <person name="Iturriaga E.A."/>
            <person name="Lang B.F."/>
            <person name="Lavin J.L."/>
            <person name="Lee S."/>
            <person name="Li W."/>
            <person name="Lindquist E."/>
            <person name="Lopez-Garcia S."/>
            <person name="Luque E.M."/>
            <person name="Marcos A.T."/>
            <person name="Martin J."/>
            <person name="McCluskey K."/>
            <person name="Medina H.R."/>
            <person name="Miralles-Duran A."/>
            <person name="Miyazaki A."/>
            <person name="Munoz-Torres E."/>
            <person name="Oguiza J.A."/>
            <person name="Ohm R."/>
            <person name="Olmedo M."/>
            <person name="Orejas M."/>
            <person name="Ortiz-Castellanos L."/>
            <person name="Pisabarro A.G."/>
            <person name="Rodriguez-Romero J."/>
            <person name="Ruiz-Herrera J."/>
            <person name="Ruiz-Vazquez R."/>
            <person name="Sanz C."/>
            <person name="Schackwitz W."/>
            <person name="Schmutz J."/>
            <person name="Shahriari M."/>
            <person name="Shelest E."/>
            <person name="Silva-Franco F."/>
            <person name="Soanes D."/>
            <person name="Syed K."/>
            <person name="Tagua V.G."/>
            <person name="Talbot N.J."/>
            <person name="Thon M."/>
            <person name="De vries R.P."/>
            <person name="Wiebenga A."/>
            <person name="Yadav J.S."/>
            <person name="Braun E.L."/>
            <person name="Baker S."/>
            <person name="Garre V."/>
            <person name="Horwitz B."/>
            <person name="Torres-Martinez S."/>
            <person name="Idnurm A."/>
            <person name="Herrera-Estrella A."/>
            <person name="Gabaldon T."/>
            <person name="Grigoriev I.V."/>
        </authorList>
    </citation>
    <scope>NUCLEOTIDE SEQUENCE [LARGE SCALE GENOMIC DNA]</scope>
    <source>
        <strain evidence="2">NRRL 1555(-)</strain>
    </source>
</reference>
<keyword evidence="2" id="KW-1185">Reference proteome</keyword>
<gene>
    <name evidence="1" type="ORF">PHYBLDRAFT_66382</name>
</gene>
<dbReference type="EMBL" id="KV440986">
    <property type="protein sequence ID" value="OAD71362.1"/>
    <property type="molecule type" value="Genomic_DNA"/>
</dbReference>
<dbReference type="Proteomes" id="UP000077315">
    <property type="component" value="Unassembled WGS sequence"/>
</dbReference>
<dbReference type="RefSeq" id="XP_018289402.1">
    <property type="nucleotide sequence ID" value="XM_018441634.1"/>
</dbReference>
<protein>
    <submittedName>
        <fullName evidence="1">Uncharacterized protein</fullName>
    </submittedName>
</protein>
<dbReference type="GeneID" id="29002540"/>
<organism evidence="1 2">
    <name type="scientific">Phycomyces blakesleeanus (strain ATCC 8743b / DSM 1359 / FGSC 10004 / NBRC 33097 / NRRL 1555)</name>
    <dbReference type="NCBI Taxonomy" id="763407"/>
    <lineage>
        <taxon>Eukaryota</taxon>
        <taxon>Fungi</taxon>
        <taxon>Fungi incertae sedis</taxon>
        <taxon>Mucoromycota</taxon>
        <taxon>Mucoromycotina</taxon>
        <taxon>Mucoromycetes</taxon>
        <taxon>Mucorales</taxon>
        <taxon>Phycomycetaceae</taxon>
        <taxon>Phycomyces</taxon>
    </lineage>
</organism>
<dbReference type="InParanoid" id="A0A162TVQ3"/>
<evidence type="ECO:0000313" key="1">
    <source>
        <dbReference type="EMBL" id="OAD71362.1"/>
    </source>
</evidence>
<accession>A0A162TVQ3</accession>